<dbReference type="GO" id="GO:0008270">
    <property type="term" value="F:zinc ion binding"/>
    <property type="evidence" value="ECO:0007669"/>
    <property type="project" value="UniProtKB-KW"/>
</dbReference>
<evidence type="ECO:0000256" key="4">
    <source>
        <dbReference type="PROSITE-ProRule" id="PRU00175"/>
    </source>
</evidence>
<protein>
    <submittedName>
        <fullName evidence="7">RING-type E3 ubiquitin transferase</fullName>
    </submittedName>
</protein>
<keyword evidence="8" id="KW-1185">Reference proteome</keyword>
<reference evidence="7" key="1">
    <citation type="submission" date="2023-02" db="EMBL/GenBank/DDBJ databases">
        <title>Genome of toxic invasive species Heracleum sosnowskyi carries increased number of genes despite the absence of recent whole-genome duplications.</title>
        <authorList>
            <person name="Schelkunov M."/>
            <person name="Shtratnikova V."/>
            <person name="Makarenko M."/>
            <person name="Klepikova A."/>
            <person name="Omelchenko D."/>
            <person name="Novikova G."/>
            <person name="Obukhova E."/>
            <person name="Bogdanov V."/>
            <person name="Penin A."/>
            <person name="Logacheva M."/>
        </authorList>
    </citation>
    <scope>NUCLEOTIDE SEQUENCE</scope>
    <source>
        <strain evidence="7">Hsosn_3</strain>
        <tissue evidence="7">Leaf</tissue>
    </source>
</reference>
<keyword evidence="2 4" id="KW-0863">Zinc-finger</keyword>
<accession>A0AAD8M9Y3</accession>
<organism evidence="7 8">
    <name type="scientific">Heracleum sosnowskyi</name>
    <dbReference type="NCBI Taxonomy" id="360622"/>
    <lineage>
        <taxon>Eukaryota</taxon>
        <taxon>Viridiplantae</taxon>
        <taxon>Streptophyta</taxon>
        <taxon>Embryophyta</taxon>
        <taxon>Tracheophyta</taxon>
        <taxon>Spermatophyta</taxon>
        <taxon>Magnoliopsida</taxon>
        <taxon>eudicotyledons</taxon>
        <taxon>Gunneridae</taxon>
        <taxon>Pentapetalae</taxon>
        <taxon>asterids</taxon>
        <taxon>campanulids</taxon>
        <taxon>Apiales</taxon>
        <taxon>Apiaceae</taxon>
        <taxon>Apioideae</taxon>
        <taxon>apioid superclade</taxon>
        <taxon>Tordylieae</taxon>
        <taxon>Tordyliinae</taxon>
        <taxon>Heracleum</taxon>
    </lineage>
</organism>
<dbReference type="Gene3D" id="3.30.40.10">
    <property type="entry name" value="Zinc/RING finger domain, C3HC4 (zinc finger)"/>
    <property type="match status" value="1"/>
</dbReference>
<dbReference type="PROSITE" id="PS50089">
    <property type="entry name" value="ZF_RING_2"/>
    <property type="match status" value="1"/>
</dbReference>
<dbReference type="GO" id="GO:0016740">
    <property type="term" value="F:transferase activity"/>
    <property type="evidence" value="ECO:0007669"/>
    <property type="project" value="UniProtKB-KW"/>
</dbReference>
<dbReference type="PANTHER" id="PTHR45798">
    <property type="entry name" value="RING-H2 FINGER PROTEIN ATL61-RELATED-RELATED"/>
    <property type="match status" value="1"/>
</dbReference>
<reference evidence="7" key="2">
    <citation type="submission" date="2023-05" db="EMBL/GenBank/DDBJ databases">
        <authorList>
            <person name="Schelkunov M.I."/>
        </authorList>
    </citation>
    <scope>NUCLEOTIDE SEQUENCE</scope>
    <source>
        <strain evidence="7">Hsosn_3</strain>
        <tissue evidence="7">Leaf</tissue>
    </source>
</reference>
<keyword evidence="7" id="KW-0808">Transferase</keyword>
<dbReference type="InterPro" id="IPR013083">
    <property type="entry name" value="Znf_RING/FYVE/PHD"/>
</dbReference>
<dbReference type="SMART" id="SM00184">
    <property type="entry name" value="RING"/>
    <property type="match status" value="1"/>
</dbReference>
<keyword evidence="5" id="KW-0812">Transmembrane</keyword>
<dbReference type="InterPro" id="IPR052788">
    <property type="entry name" value="RING-type_E3_ligase_ATL"/>
</dbReference>
<gene>
    <name evidence="7" type="ORF">POM88_040605</name>
</gene>
<evidence type="ECO:0000313" key="7">
    <source>
        <dbReference type="EMBL" id="KAK1365044.1"/>
    </source>
</evidence>
<sequence length="141" mass="15888">MAGDQNSSSQPWVYSQLENNQFELHGKALLFMVLGALAFLVFVILFMLFFVCRNSRATAMGEDAARDLIYKQLPVVFYGDLKKEMSAVECCICLGVFEEQDRVKVLPQCGHCFHSHCVDKWLSTRASCPLCRAALRVDSLV</sequence>
<feature type="domain" description="RING-type" evidence="6">
    <location>
        <begin position="90"/>
        <end position="132"/>
    </location>
</feature>
<comment type="caution">
    <text evidence="7">The sequence shown here is derived from an EMBL/GenBank/DDBJ whole genome shotgun (WGS) entry which is preliminary data.</text>
</comment>
<evidence type="ECO:0000256" key="1">
    <source>
        <dbReference type="ARBA" id="ARBA00022723"/>
    </source>
</evidence>
<feature type="transmembrane region" description="Helical" evidence="5">
    <location>
        <begin position="28"/>
        <end position="51"/>
    </location>
</feature>
<keyword evidence="1" id="KW-0479">Metal-binding</keyword>
<dbReference type="AlphaFoldDB" id="A0AAD8M9Y3"/>
<evidence type="ECO:0000313" key="8">
    <source>
        <dbReference type="Proteomes" id="UP001237642"/>
    </source>
</evidence>
<evidence type="ECO:0000259" key="6">
    <source>
        <dbReference type="PROSITE" id="PS50089"/>
    </source>
</evidence>
<keyword evidence="5" id="KW-0472">Membrane</keyword>
<keyword evidence="5" id="KW-1133">Transmembrane helix</keyword>
<dbReference type="SUPFAM" id="SSF57850">
    <property type="entry name" value="RING/U-box"/>
    <property type="match status" value="1"/>
</dbReference>
<name>A0AAD8M9Y3_9APIA</name>
<dbReference type="EMBL" id="JAUIZM010000009">
    <property type="protein sequence ID" value="KAK1365044.1"/>
    <property type="molecule type" value="Genomic_DNA"/>
</dbReference>
<evidence type="ECO:0000256" key="5">
    <source>
        <dbReference type="SAM" id="Phobius"/>
    </source>
</evidence>
<evidence type="ECO:0000256" key="2">
    <source>
        <dbReference type="ARBA" id="ARBA00022771"/>
    </source>
</evidence>
<evidence type="ECO:0000256" key="3">
    <source>
        <dbReference type="ARBA" id="ARBA00022833"/>
    </source>
</evidence>
<dbReference type="Pfam" id="PF13639">
    <property type="entry name" value="zf-RING_2"/>
    <property type="match status" value="1"/>
</dbReference>
<dbReference type="Proteomes" id="UP001237642">
    <property type="component" value="Unassembled WGS sequence"/>
</dbReference>
<dbReference type="PANTHER" id="PTHR45798:SF97">
    <property type="entry name" value="ALCOHOL-SENSITIVE RING FINGER PROTEIN 1"/>
    <property type="match status" value="1"/>
</dbReference>
<keyword evidence="3" id="KW-0862">Zinc</keyword>
<proteinExistence type="predicted"/>
<dbReference type="SMART" id="SM01197">
    <property type="entry name" value="FANCL_C"/>
    <property type="match status" value="1"/>
</dbReference>
<dbReference type="InterPro" id="IPR001841">
    <property type="entry name" value="Znf_RING"/>
</dbReference>